<reference evidence="1 2" key="3">
    <citation type="journal article" date="2016" name="FEMS Yeast Res.">
        <title>Curation of the genome annotation of Pichia pastoris (Komagataella phaffii) CBS7435 from gene level to protein function.</title>
        <authorList>
            <person name="Valli M."/>
            <person name="Tatto N.E."/>
            <person name="Peymann A."/>
            <person name="Gruber C."/>
            <person name="Landes N."/>
            <person name="Ekker H."/>
            <person name="Thallinger G.G."/>
            <person name="Mattanovich D."/>
            <person name="Gasser B."/>
            <person name="Graf A.B."/>
        </authorList>
    </citation>
    <scope>GENOME REANNOTATION</scope>
    <source>
        <strain evidence="1 2">ATCC 76273 / CBS 7435 / CECT 11047 / NRRL Y-11430 / Wegner 21-1</strain>
    </source>
</reference>
<dbReference type="EMBL" id="FR839631">
    <property type="protein sequence ID" value="CCA40222.1"/>
    <property type="molecule type" value="Genomic_DNA"/>
</dbReference>
<keyword evidence="2" id="KW-1185">Reference proteome</keyword>
<organism evidence="1 2">
    <name type="scientific">Komagataella phaffii (strain ATCC 76273 / CBS 7435 / CECT 11047 / NRRL Y-11430 / Wegner 21-1)</name>
    <name type="common">Yeast</name>
    <name type="synonym">Pichia pastoris</name>
    <dbReference type="NCBI Taxonomy" id="981350"/>
    <lineage>
        <taxon>Eukaryota</taxon>
        <taxon>Fungi</taxon>
        <taxon>Dikarya</taxon>
        <taxon>Ascomycota</taxon>
        <taxon>Saccharomycotina</taxon>
        <taxon>Pichiomycetes</taxon>
        <taxon>Pichiales</taxon>
        <taxon>Pichiaceae</taxon>
        <taxon>Komagataella</taxon>
    </lineage>
</organism>
<accession>F2QXU4</accession>
<dbReference type="HOGENOM" id="CLU_2528235_0_0_1"/>
<dbReference type="Proteomes" id="UP000006853">
    <property type="component" value="Chromosome 4"/>
</dbReference>
<sequence>MDPLSPIVATPNFNARYSEQQPGGKCLMSRLENFWLGCGMTPETTLLKKVRQQNPVLGIAGVVFGSVGYGMALRTQALTIGSGP</sequence>
<name>F2QXU4_KOMPC</name>
<dbReference type="AlphaFoldDB" id="F2QXU4"/>
<proteinExistence type="predicted"/>
<evidence type="ECO:0000313" key="2">
    <source>
        <dbReference type="Proteomes" id="UP000006853"/>
    </source>
</evidence>
<reference evidence="1 2" key="1">
    <citation type="journal article" date="2011" name="J. Biotechnol.">
        <title>High-quality genome sequence of Pichia pastoris CBS7435.</title>
        <authorList>
            <person name="Kuberl A."/>
            <person name="Schneider J."/>
            <person name="Thallinger G.G."/>
            <person name="Anderl I."/>
            <person name="Wibberg D."/>
            <person name="Hajek T."/>
            <person name="Jaenicke S."/>
            <person name="Brinkrolf K."/>
            <person name="Goesmann A."/>
            <person name="Szczepanowski R."/>
            <person name="Puhler A."/>
            <person name="Schwab H."/>
            <person name="Glieder A."/>
            <person name="Pichler H."/>
        </authorList>
    </citation>
    <scope>NUCLEOTIDE SEQUENCE [LARGE SCALE GENOMIC DNA]</scope>
    <source>
        <strain evidence="2">ATCC 76273 / CBS 7435 / CECT 11047 / NRRL Y-11430 / Wegner 21-1</strain>
    </source>
</reference>
<protein>
    <submittedName>
        <fullName evidence="1">Uncharacterized protein</fullName>
    </submittedName>
</protein>
<reference key="2">
    <citation type="submission" date="2011-04" db="EMBL/GenBank/DDBJ databases">
        <title>High-quality genome sequence of Pichia pastoris CBS 7435.</title>
        <authorList>
            <person name="Kueberl A."/>
            <person name="Schneider J."/>
            <person name="Thallinger G.G."/>
            <person name="Anderl I."/>
            <person name="Wibberg D."/>
            <person name="Hajek T."/>
            <person name="Jaenicke S."/>
            <person name="Brinkrolf K."/>
            <person name="Goesmann A."/>
            <person name="Szczepanowski R."/>
            <person name="Puehler A."/>
            <person name="Schwab H."/>
            <person name="Glieder A."/>
            <person name="Pichler H."/>
        </authorList>
    </citation>
    <scope>NUCLEOTIDE SEQUENCE</scope>
    <source>
        <strain>CBS 7435</strain>
    </source>
</reference>
<evidence type="ECO:0000313" key="1">
    <source>
        <dbReference type="EMBL" id="CCA40222.1"/>
    </source>
</evidence>
<gene>
    <name evidence="1" type="ordered locus">PP7435_Chr4-0042</name>
</gene>